<dbReference type="AlphaFoldDB" id="A0A8R1XV81"/>
<reference evidence="2" key="1">
    <citation type="submission" date="2013-10" db="EMBL/GenBank/DDBJ databases">
        <title>Genome sequencing of Onchocerca volvulus.</title>
        <authorList>
            <person name="Cotton J."/>
            <person name="Tsai J."/>
            <person name="Stanley E."/>
            <person name="Tracey A."/>
            <person name="Holroyd N."/>
            <person name="Lustigman S."/>
            <person name="Berriman M."/>
        </authorList>
    </citation>
    <scope>NUCLEOTIDE SEQUENCE</scope>
</reference>
<dbReference type="InterPro" id="IPR036915">
    <property type="entry name" value="Cyclin-like_sf"/>
</dbReference>
<name>A0A8R1XV81_ONCVO</name>
<sequence length="68" mass="7831">MKNATEEVMGIERILLQTIKFDPHVVFKLDREKKQTILQNAWTFVNDSISTTLCLMWGPEVGINVILI</sequence>
<proteinExistence type="predicted"/>
<dbReference type="SUPFAM" id="SSF47954">
    <property type="entry name" value="Cyclin-like"/>
    <property type="match status" value="1"/>
</dbReference>
<keyword evidence="2" id="KW-1185">Reference proteome</keyword>
<evidence type="ECO:0000313" key="1">
    <source>
        <dbReference type="EnsemblMetazoa" id="OVOC12757.1"/>
    </source>
</evidence>
<accession>A0A8R1XV81</accession>
<evidence type="ECO:0000313" key="2">
    <source>
        <dbReference type="Proteomes" id="UP000024404"/>
    </source>
</evidence>
<protein>
    <submittedName>
        <fullName evidence="1">Uncharacterized protein</fullName>
    </submittedName>
</protein>
<dbReference type="EMBL" id="CMVM020000684">
    <property type="status" value="NOT_ANNOTATED_CDS"/>
    <property type="molecule type" value="Genomic_DNA"/>
</dbReference>
<dbReference type="Gene3D" id="1.10.472.10">
    <property type="entry name" value="Cyclin-like"/>
    <property type="match status" value="1"/>
</dbReference>
<reference evidence="1" key="2">
    <citation type="submission" date="2022-06" db="UniProtKB">
        <authorList>
            <consortium name="EnsemblMetazoa"/>
        </authorList>
    </citation>
    <scope>IDENTIFICATION</scope>
</reference>
<dbReference type="EnsemblMetazoa" id="OVOC12757.1">
    <property type="protein sequence ID" value="OVOC12757.1"/>
    <property type="gene ID" value="WBGene00249566"/>
</dbReference>
<dbReference type="Proteomes" id="UP000024404">
    <property type="component" value="Unassembled WGS sequence"/>
</dbReference>
<organism evidence="1 2">
    <name type="scientific">Onchocerca volvulus</name>
    <dbReference type="NCBI Taxonomy" id="6282"/>
    <lineage>
        <taxon>Eukaryota</taxon>
        <taxon>Metazoa</taxon>
        <taxon>Ecdysozoa</taxon>
        <taxon>Nematoda</taxon>
        <taxon>Chromadorea</taxon>
        <taxon>Rhabditida</taxon>
        <taxon>Spirurina</taxon>
        <taxon>Spiruromorpha</taxon>
        <taxon>Filarioidea</taxon>
        <taxon>Onchocercidae</taxon>
        <taxon>Onchocerca</taxon>
    </lineage>
</organism>